<evidence type="ECO:0000313" key="3">
    <source>
        <dbReference type="Proteomes" id="UP000246702"/>
    </source>
</evidence>
<dbReference type="GeneID" id="37115328"/>
<organism evidence="2 3">
    <name type="scientific">Aspergillus sclerotioniger CBS 115572</name>
    <dbReference type="NCBI Taxonomy" id="1450535"/>
    <lineage>
        <taxon>Eukaryota</taxon>
        <taxon>Fungi</taxon>
        <taxon>Dikarya</taxon>
        <taxon>Ascomycota</taxon>
        <taxon>Pezizomycotina</taxon>
        <taxon>Eurotiomycetes</taxon>
        <taxon>Eurotiomycetidae</taxon>
        <taxon>Eurotiales</taxon>
        <taxon>Aspergillaceae</taxon>
        <taxon>Aspergillus</taxon>
        <taxon>Aspergillus subgen. Circumdati</taxon>
    </lineage>
</organism>
<proteinExistence type="predicted"/>
<evidence type="ECO:0000256" key="1">
    <source>
        <dbReference type="SAM" id="MobiDB-lite"/>
    </source>
</evidence>
<reference evidence="2 3" key="1">
    <citation type="submission" date="2016-12" db="EMBL/GenBank/DDBJ databases">
        <title>The genomes of Aspergillus section Nigri reveals drivers in fungal speciation.</title>
        <authorList>
            <consortium name="DOE Joint Genome Institute"/>
            <person name="Vesth T.C."/>
            <person name="Nybo J."/>
            <person name="Theobald S."/>
            <person name="Brandl J."/>
            <person name="Frisvad J.C."/>
            <person name="Nielsen K.F."/>
            <person name="Lyhne E.K."/>
            <person name="Kogle M.E."/>
            <person name="Kuo A."/>
            <person name="Riley R."/>
            <person name="Clum A."/>
            <person name="Nolan M."/>
            <person name="Lipzen A."/>
            <person name="Salamov A."/>
            <person name="Henrissat B."/>
            <person name="Wiebenga A."/>
            <person name="De Vries R.P."/>
            <person name="Grigoriev I.V."/>
            <person name="Mortensen U.H."/>
            <person name="Andersen M.R."/>
            <person name="Baker S.E."/>
        </authorList>
    </citation>
    <scope>NUCLEOTIDE SEQUENCE [LARGE SCALE GENOMIC DNA]</scope>
    <source>
        <strain evidence="2 3">CBS 115572</strain>
    </source>
</reference>
<dbReference type="RefSeq" id="XP_025469590.1">
    <property type="nucleotide sequence ID" value="XM_025613185.1"/>
</dbReference>
<dbReference type="EMBL" id="MSFK01000008">
    <property type="protein sequence ID" value="PWY91862.1"/>
    <property type="molecule type" value="Genomic_DNA"/>
</dbReference>
<feature type="region of interest" description="Disordered" evidence="1">
    <location>
        <begin position="1"/>
        <end position="43"/>
    </location>
</feature>
<sequence>MRSLSGPSNNGCLSTPASNHSLSQRPTVSREEDITSMRPVSDSSSITYLPTPTFQQLMDIVRLDDHKFTALGSLIDKEIIVCFTHVRDTVSHPVIVSIPCQVPLAPVSFMPHM</sequence>
<comment type="caution">
    <text evidence="2">The sequence shown here is derived from an EMBL/GenBank/DDBJ whole genome shotgun (WGS) entry which is preliminary data.</text>
</comment>
<dbReference type="Proteomes" id="UP000246702">
    <property type="component" value="Unassembled WGS sequence"/>
</dbReference>
<accession>A0A317X2M1</accession>
<gene>
    <name evidence="2" type="ORF">BO94DRAFT_544564</name>
</gene>
<dbReference type="AlphaFoldDB" id="A0A317X2M1"/>
<evidence type="ECO:0000313" key="2">
    <source>
        <dbReference type="EMBL" id="PWY91862.1"/>
    </source>
</evidence>
<feature type="compositionally biased region" description="Polar residues" evidence="1">
    <location>
        <begin position="1"/>
        <end position="27"/>
    </location>
</feature>
<protein>
    <submittedName>
        <fullName evidence="2">Uncharacterized protein</fullName>
    </submittedName>
</protein>
<name>A0A317X2M1_9EURO</name>
<dbReference type="OrthoDB" id="10467910at2759"/>
<keyword evidence="3" id="KW-1185">Reference proteome</keyword>